<dbReference type="AlphaFoldDB" id="A0A8H5MKD0"/>
<protein>
    <submittedName>
        <fullName evidence="1">Het-d</fullName>
    </submittedName>
</protein>
<comment type="caution">
    <text evidence="1">The sequence shown here is derived from an EMBL/GenBank/DDBJ whole genome shotgun (WGS) entry which is preliminary data.</text>
</comment>
<proteinExistence type="predicted"/>
<name>A0A8H5MKD0_9HYPO</name>
<evidence type="ECO:0000313" key="2">
    <source>
        <dbReference type="Proteomes" id="UP000522262"/>
    </source>
</evidence>
<keyword evidence="2" id="KW-1185">Reference proteome</keyword>
<accession>A0A8H5MKD0</accession>
<dbReference type="Proteomes" id="UP000522262">
    <property type="component" value="Unassembled WGS sequence"/>
</dbReference>
<dbReference type="EMBL" id="JAAOAM010000367">
    <property type="protein sequence ID" value="KAF5532239.1"/>
    <property type="molecule type" value="Genomic_DNA"/>
</dbReference>
<evidence type="ECO:0000313" key="1">
    <source>
        <dbReference type="EMBL" id="KAF5532239.1"/>
    </source>
</evidence>
<sequence>MATLHENIDPNGDTLIIISYLAVPTQSADESVAAEEPAAAVELLAVEELAAAYELDRTDGHSTISSIDGTTHCHEGDESVSELRLKVSKKHLTVASRRARAMFQSDYRETRKTEVNGLYHWKIEPLFDPEALRIVMKVIHAQAQDLPDEVTLQMIVSIAEIVDDLQCHDALSFFVKVWINRLSESVPSQMCDELVQWIFVASVFGLDEKLKQATRVAIMCSTGPIDGLGLPMRPDIVDKIEQRRQDLLEDLIAQLNAVLDNLSSDQSCRVLACRLMMLGALTHHMMNTNLHSPRPTRPFRNQSLSSVLEAVRHFDSPSLYLPSEDTSHYSFDYYDSCFQGSKEDVWVLQKDAPLSSRRKKKEKGLFDAEDDDEPLNKTPRRLTFHCCRLQAYIEPVIDLLEAKVFTLDIGSF</sequence>
<gene>
    <name evidence="1" type="ORF">FMEXI_12551</name>
</gene>
<reference evidence="1 2" key="1">
    <citation type="submission" date="2020-05" db="EMBL/GenBank/DDBJ databases">
        <title>Identification and distribution of gene clusters putatively required for synthesis of sphingolipid metabolism inhibitors in phylogenetically diverse species of the filamentous fungus Fusarium.</title>
        <authorList>
            <person name="Kim H.-S."/>
            <person name="Busman M."/>
            <person name="Brown D.W."/>
            <person name="Divon H."/>
            <person name="Uhlig S."/>
            <person name="Proctor R.H."/>
        </authorList>
    </citation>
    <scope>NUCLEOTIDE SEQUENCE [LARGE SCALE GENOMIC DNA]</scope>
    <source>
        <strain evidence="1 2">NRRL 53147</strain>
    </source>
</reference>
<organism evidence="1 2">
    <name type="scientific">Fusarium mexicanum</name>
    <dbReference type="NCBI Taxonomy" id="751941"/>
    <lineage>
        <taxon>Eukaryota</taxon>
        <taxon>Fungi</taxon>
        <taxon>Dikarya</taxon>
        <taxon>Ascomycota</taxon>
        <taxon>Pezizomycotina</taxon>
        <taxon>Sordariomycetes</taxon>
        <taxon>Hypocreomycetidae</taxon>
        <taxon>Hypocreales</taxon>
        <taxon>Nectriaceae</taxon>
        <taxon>Fusarium</taxon>
        <taxon>Fusarium fujikuroi species complex</taxon>
    </lineage>
</organism>